<dbReference type="GO" id="GO:0008234">
    <property type="term" value="F:cysteine-type peptidase activity"/>
    <property type="evidence" value="ECO:0007669"/>
    <property type="project" value="UniProtKB-KW"/>
</dbReference>
<evidence type="ECO:0000256" key="3">
    <source>
        <dbReference type="ARBA" id="ARBA00022801"/>
    </source>
</evidence>
<gene>
    <name evidence="9" type="ORF">H9723_12235</name>
</gene>
<dbReference type="PANTHER" id="PTHR47053:SF1">
    <property type="entry name" value="MUREIN DD-ENDOPEPTIDASE MEPH-RELATED"/>
    <property type="match status" value="1"/>
</dbReference>
<protein>
    <submittedName>
        <fullName evidence="9">C40 family peptidase</fullName>
    </submittedName>
</protein>
<dbReference type="PROSITE" id="PS51935">
    <property type="entry name" value="NLPC_P60"/>
    <property type="match status" value="1"/>
</dbReference>
<dbReference type="Gene3D" id="3.90.1720.10">
    <property type="entry name" value="endopeptidase domain like (from Nostoc punctiforme)"/>
    <property type="match status" value="1"/>
</dbReference>
<feature type="region of interest" description="Disordered" evidence="6">
    <location>
        <begin position="231"/>
        <end position="302"/>
    </location>
</feature>
<evidence type="ECO:0000259" key="8">
    <source>
        <dbReference type="PROSITE" id="PS51935"/>
    </source>
</evidence>
<accession>A0A9D2GC17</accession>
<reference evidence="9" key="1">
    <citation type="journal article" date="2021" name="PeerJ">
        <title>Extensive microbial diversity within the chicken gut microbiome revealed by metagenomics and culture.</title>
        <authorList>
            <person name="Gilroy R."/>
            <person name="Ravi A."/>
            <person name="Getino M."/>
            <person name="Pursley I."/>
            <person name="Horton D.L."/>
            <person name="Alikhan N.F."/>
            <person name="Baker D."/>
            <person name="Gharbi K."/>
            <person name="Hall N."/>
            <person name="Watson M."/>
            <person name="Adriaenssens E.M."/>
            <person name="Foster-Nyarko E."/>
            <person name="Jarju S."/>
            <person name="Secka A."/>
            <person name="Antonio M."/>
            <person name="Oren A."/>
            <person name="Chaudhuri R.R."/>
            <person name="La Ragione R."/>
            <person name="Hildebrand F."/>
            <person name="Pallen M.J."/>
        </authorList>
    </citation>
    <scope>NUCLEOTIDE SEQUENCE</scope>
    <source>
        <strain evidence="9">CHK196-3914</strain>
    </source>
</reference>
<evidence type="ECO:0000256" key="2">
    <source>
        <dbReference type="ARBA" id="ARBA00022670"/>
    </source>
</evidence>
<evidence type="ECO:0000313" key="10">
    <source>
        <dbReference type="Proteomes" id="UP000824116"/>
    </source>
</evidence>
<feature type="compositionally biased region" description="Low complexity" evidence="6">
    <location>
        <begin position="292"/>
        <end position="302"/>
    </location>
</feature>
<feature type="signal peptide" evidence="7">
    <location>
        <begin position="1"/>
        <end position="44"/>
    </location>
</feature>
<dbReference type="Proteomes" id="UP000824116">
    <property type="component" value="Unassembled WGS sequence"/>
</dbReference>
<evidence type="ECO:0000256" key="5">
    <source>
        <dbReference type="SAM" id="Coils"/>
    </source>
</evidence>
<proteinExistence type="inferred from homology"/>
<name>A0A9D2GC17_9FIRM</name>
<comment type="caution">
    <text evidence="9">The sequence shown here is derived from an EMBL/GenBank/DDBJ whole genome shotgun (WGS) entry which is preliminary data.</text>
</comment>
<keyword evidence="2" id="KW-0645">Protease</keyword>
<reference evidence="9" key="2">
    <citation type="submission" date="2021-04" db="EMBL/GenBank/DDBJ databases">
        <authorList>
            <person name="Gilroy R."/>
        </authorList>
    </citation>
    <scope>NUCLEOTIDE SEQUENCE</scope>
    <source>
        <strain evidence="9">CHK196-3914</strain>
    </source>
</reference>
<comment type="similarity">
    <text evidence="1">Belongs to the peptidase C40 family.</text>
</comment>
<feature type="domain" description="NlpC/P60" evidence="8">
    <location>
        <begin position="303"/>
        <end position="411"/>
    </location>
</feature>
<keyword evidence="3" id="KW-0378">Hydrolase</keyword>
<dbReference type="PANTHER" id="PTHR47053">
    <property type="entry name" value="MUREIN DD-ENDOPEPTIDASE MEPH-RELATED"/>
    <property type="match status" value="1"/>
</dbReference>
<dbReference type="EMBL" id="DXAY01000278">
    <property type="protein sequence ID" value="HIZ75991.1"/>
    <property type="molecule type" value="Genomic_DNA"/>
</dbReference>
<dbReference type="AlphaFoldDB" id="A0A9D2GC17"/>
<dbReference type="GO" id="GO:0006508">
    <property type="term" value="P:proteolysis"/>
    <property type="evidence" value="ECO:0007669"/>
    <property type="project" value="UniProtKB-KW"/>
</dbReference>
<evidence type="ECO:0000256" key="7">
    <source>
        <dbReference type="SAM" id="SignalP"/>
    </source>
</evidence>
<keyword evidence="4" id="KW-0788">Thiol protease</keyword>
<feature type="compositionally biased region" description="Basic and acidic residues" evidence="6">
    <location>
        <begin position="231"/>
        <end position="243"/>
    </location>
</feature>
<keyword evidence="5" id="KW-0175">Coiled coil</keyword>
<evidence type="ECO:0000256" key="6">
    <source>
        <dbReference type="SAM" id="MobiDB-lite"/>
    </source>
</evidence>
<sequence>MENICGGIDKNIRIGENRMKWKKACSMLLATTLACSLFVTPVFADEVSDLKEQKQEVQNQVNSLQSQLNTLMSKISELEDELITTGEEIAQTEEDLKEAEAEEEAQYEAMKLRIKYMYEEGSGTATVEKVVTSGDISSMLTQAEYSQQVHSYDREKLEEYAATVQKVEDLKTTLETKMDDLQTTQTEYEAQQTELNTTITEKSAEVENLDGQIKEAAKKAAEEAAKKKAAEEAAKKAAEEKAAAEAQSESNGSSNNGGGGSTGTTTTVDEDYNEPSSNGGGGSTGGGGGSSSSGSQSSPSYSASTGNAIVDAAYSQVGNAMYEWGAQRPYDAFDCSGLVQWCYAQAGISIPRTSSSILSSGTIVSDPQPGDICWTPGHVAIYIGGGQMIEAQQDGVPICISSVRVTYYVRY</sequence>
<feature type="chain" id="PRO_5039396218" evidence="7">
    <location>
        <begin position="45"/>
        <end position="411"/>
    </location>
</feature>
<dbReference type="Gene3D" id="6.10.250.3150">
    <property type="match status" value="1"/>
</dbReference>
<organism evidence="9 10">
    <name type="scientific">Candidatus Mediterraneibacter stercoravium</name>
    <dbReference type="NCBI Taxonomy" id="2838685"/>
    <lineage>
        <taxon>Bacteria</taxon>
        <taxon>Bacillati</taxon>
        <taxon>Bacillota</taxon>
        <taxon>Clostridia</taxon>
        <taxon>Lachnospirales</taxon>
        <taxon>Lachnospiraceae</taxon>
        <taxon>Mediterraneibacter</taxon>
    </lineage>
</organism>
<dbReference type="InterPro" id="IPR038765">
    <property type="entry name" value="Papain-like_cys_pep_sf"/>
</dbReference>
<dbReference type="SUPFAM" id="SSF54001">
    <property type="entry name" value="Cysteine proteinases"/>
    <property type="match status" value="1"/>
</dbReference>
<feature type="coiled-coil region" evidence="5">
    <location>
        <begin position="47"/>
        <end position="113"/>
    </location>
</feature>
<feature type="compositionally biased region" description="Gly residues" evidence="6">
    <location>
        <begin position="278"/>
        <end position="291"/>
    </location>
</feature>
<evidence type="ECO:0000256" key="1">
    <source>
        <dbReference type="ARBA" id="ARBA00007074"/>
    </source>
</evidence>
<dbReference type="InterPro" id="IPR051202">
    <property type="entry name" value="Peptidase_C40"/>
</dbReference>
<dbReference type="Pfam" id="PF00877">
    <property type="entry name" value="NLPC_P60"/>
    <property type="match status" value="1"/>
</dbReference>
<evidence type="ECO:0000256" key="4">
    <source>
        <dbReference type="ARBA" id="ARBA00022807"/>
    </source>
</evidence>
<dbReference type="InterPro" id="IPR000064">
    <property type="entry name" value="NLP_P60_dom"/>
</dbReference>
<evidence type="ECO:0000313" key="9">
    <source>
        <dbReference type="EMBL" id="HIZ75991.1"/>
    </source>
</evidence>
<feature type="compositionally biased region" description="Low complexity" evidence="6">
    <location>
        <begin position="244"/>
        <end position="254"/>
    </location>
</feature>
<keyword evidence="7" id="KW-0732">Signal</keyword>